<dbReference type="PANTHER" id="PTHR15629:SF2">
    <property type="entry name" value="SH3 DOMAIN-CONTAINING YSC84-LIKE PROTEIN 1"/>
    <property type="match status" value="1"/>
</dbReference>
<evidence type="ECO:0000313" key="4">
    <source>
        <dbReference type="Proteomes" id="UP000319383"/>
    </source>
</evidence>
<dbReference type="CDD" id="cd11524">
    <property type="entry name" value="SYLF"/>
    <property type="match status" value="1"/>
</dbReference>
<evidence type="ECO:0000259" key="2">
    <source>
        <dbReference type="Pfam" id="PF04366"/>
    </source>
</evidence>
<dbReference type="InterPro" id="IPR007461">
    <property type="entry name" value="Ysc84_actin-binding"/>
</dbReference>
<dbReference type="PANTHER" id="PTHR15629">
    <property type="entry name" value="SH3YL1 PROTEIN"/>
    <property type="match status" value="1"/>
</dbReference>
<organism evidence="3 4">
    <name type="scientific">Symmachiella dynata</name>
    <dbReference type="NCBI Taxonomy" id="2527995"/>
    <lineage>
        <taxon>Bacteria</taxon>
        <taxon>Pseudomonadati</taxon>
        <taxon>Planctomycetota</taxon>
        <taxon>Planctomycetia</taxon>
        <taxon>Planctomycetales</taxon>
        <taxon>Planctomycetaceae</taxon>
        <taxon>Symmachiella</taxon>
    </lineage>
</organism>
<dbReference type="GO" id="GO:0035091">
    <property type="term" value="F:phosphatidylinositol binding"/>
    <property type="evidence" value="ECO:0007669"/>
    <property type="project" value="TreeGrafter"/>
</dbReference>
<dbReference type="InterPro" id="IPR051702">
    <property type="entry name" value="SH3_domain_YSC84-like"/>
</dbReference>
<sequence precursor="true">MTTHRFFLSAALVATVFTCSASRLAAQTREIETVLNSAAVLDEVMQTPGRKIPESLLAKAEGIVIIPNMLKGGFVIGARHGHGVALVRNESRGWDAPRFLQMTGGSIGFQVGVQSTDIILVFMTKNSVRGLLSGKFTIGVDAAAAAGPVGRQLAAATDERLQAEILSYARSRGLFAGVSLDGSAIRLDPSAEAAYYRAAPAGNGNALPPSAVTLIEKVMQYSGDAVAVPAESGPAFSPPKRVNDTEVTREQLAAAAIKLAKILPPDWQKYLAFPAQVFTGDQHPPVERLQELLGRFDKIAANPQYRSLSEKAEFRQAYHLIKEYIAKLTATPATDTLQLPPAPTN</sequence>
<evidence type="ECO:0000313" key="3">
    <source>
        <dbReference type="EMBL" id="QDU42006.1"/>
    </source>
</evidence>
<accession>A0A517ZHQ3</accession>
<proteinExistence type="predicted"/>
<feature type="chain" id="PRO_5021749238" description="Ysc84 actin-binding domain-containing protein" evidence="1">
    <location>
        <begin position="26"/>
        <end position="345"/>
    </location>
</feature>
<dbReference type="RefSeq" id="WP_145374017.1">
    <property type="nucleotide sequence ID" value="NZ_CP036276.1"/>
</dbReference>
<reference evidence="3 4" key="1">
    <citation type="submission" date="2019-02" db="EMBL/GenBank/DDBJ databases">
        <title>Deep-cultivation of Planctomycetes and their phenomic and genomic characterization uncovers novel biology.</title>
        <authorList>
            <person name="Wiegand S."/>
            <person name="Jogler M."/>
            <person name="Boedeker C."/>
            <person name="Pinto D."/>
            <person name="Vollmers J."/>
            <person name="Rivas-Marin E."/>
            <person name="Kohn T."/>
            <person name="Peeters S.H."/>
            <person name="Heuer A."/>
            <person name="Rast P."/>
            <person name="Oberbeckmann S."/>
            <person name="Bunk B."/>
            <person name="Jeske O."/>
            <person name="Meyerdierks A."/>
            <person name="Storesund J.E."/>
            <person name="Kallscheuer N."/>
            <person name="Luecker S."/>
            <person name="Lage O.M."/>
            <person name="Pohl T."/>
            <person name="Merkel B.J."/>
            <person name="Hornburger P."/>
            <person name="Mueller R.-W."/>
            <person name="Bruemmer F."/>
            <person name="Labrenz M."/>
            <person name="Spormann A.M."/>
            <person name="Op den Camp H."/>
            <person name="Overmann J."/>
            <person name="Amann R."/>
            <person name="Jetten M.S.M."/>
            <person name="Mascher T."/>
            <person name="Medema M.H."/>
            <person name="Devos D.P."/>
            <person name="Kaster A.-K."/>
            <person name="Ovreas L."/>
            <person name="Rohde M."/>
            <person name="Galperin M.Y."/>
            <person name="Jogler C."/>
        </authorList>
    </citation>
    <scope>NUCLEOTIDE SEQUENCE [LARGE SCALE GENOMIC DNA]</scope>
    <source>
        <strain evidence="3 4">Mal52</strain>
    </source>
</reference>
<dbReference type="Proteomes" id="UP000319383">
    <property type="component" value="Chromosome"/>
</dbReference>
<keyword evidence="1" id="KW-0732">Signal</keyword>
<feature type="signal peptide" evidence="1">
    <location>
        <begin position="1"/>
        <end position="25"/>
    </location>
</feature>
<keyword evidence="4" id="KW-1185">Reference proteome</keyword>
<dbReference type="AlphaFoldDB" id="A0A517ZHQ3"/>
<gene>
    <name evidence="3" type="ORF">Mal52_04610</name>
</gene>
<protein>
    <recommendedName>
        <fullName evidence="2">Ysc84 actin-binding domain-containing protein</fullName>
    </recommendedName>
</protein>
<dbReference type="Pfam" id="PF04366">
    <property type="entry name" value="Ysc84"/>
    <property type="match status" value="1"/>
</dbReference>
<evidence type="ECO:0000256" key="1">
    <source>
        <dbReference type="SAM" id="SignalP"/>
    </source>
</evidence>
<feature type="domain" description="Ysc84 actin-binding" evidence="2">
    <location>
        <begin position="103"/>
        <end position="199"/>
    </location>
</feature>
<dbReference type="EMBL" id="CP036276">
    <property type="protein sequence ID" value="QDU42006.1"/>
    <property type="molecule type" value="Genomic_DNA"/>
</dbReference>
<name>A0A517ZHQ3_9PLAN</name>
<dbReference type="KEGG" id="sdyn:Mal52_04610"/>